<dbReference type="HOGENOM" id="CLU_2812033_0_0_1"/>
<protein>
    <submittedName>
        <fullName evidence="1">Uncharacterized protein</fullName>
    </submittedName>
</protein>
<name>G2Y4D9_BOTF4</name>
<proteinExistence type="predicted"/>
<evidence type="ECO:0000313" key="2">
    <source>
        <dbReference type="Proteomes" id="UP000008177"/>
    </source>
</evidence>
<dbReference type="EMBL" id="FQ790286">
    <property type="protein sequence ID" value="CCD47529.1"/>
    <property type="molecule type" value="Genomic_DNA"/>
</dbReference>
<accession>G2Y4D9</accession>
<dbReference type="AlphaFoldDB" id="G2Y4D9"/>
<evidence type="ECO:0000313" key="1">
    <source>
        <dbReference type="EMBL" id="CCD47529.1"/>
    </source>
</evidence>
<gene>
    <name evidence="1" type="ORF">BofuT4_uP006880.1</name>
</gene>
<reference evidence="2" key="1">
    <citation type="journal article" date="2011" name="PLoS Genet.">
        <title>Genomic analysis of the necrotrophic fungal pathogens Sclerotinia sclerotiorum and Botrytis cinerea.</title>
        <authorList>
            <person name="Amselem J."/>
            <person name="Cuomo C.A."/>
            <person name="van Kan J.A."/>
            <person name="Viaud M."/>
            <person name="Benito E.P."/>
            <person name="Couloux A."/>
            <person name="Coutinho P.M."/>
            <person name="de Vries R.P."/>
            <person name="Dyer P.S."/>
            <person name="Fillinger S."/>
            <person name="Fournier E."/>
            <person name="Gout L."/>
            <person name="Hahn M."/>
            <person name="Kohn L."/>
            <person name="Lapalu N."/>
            <person name="Plummer K.M."/>
            <person name="Pradier J.M."/>
            <person name="Quevillon E."/>
            <person name="Sharon A."/>
            <person name="Simon A."/>
            <person name="ten Have A."/>
            <person name="Tudzynski B."/>
            <person name="Tudzynski P."/>
            <person name="Wincker P."/>
            <person name="Andrew M."/>
            <person name="Anthouard V."/>
            <person name="Beever R.E."/>
            <person name="Beffa R."/>
            <person name="Benoit I."/>
            <person name="Bouzid O."/>
            <person name="Brault B."/>
            <person name="Chen Z."/>
            <person name="Choquer M."/>
            <person name="Collemare J."/>
            <person name="Cotton P."/>
            <person name="Danchin E.G."/>
            <person name="Da Silva C."/>
            <person name="Gautier A."/>
            <person name="Giraud C."/>
            <person name="Giraud T."/>
            <person name="Gonzalez C."/>
            <person name="Grossetete S."/>
            <person name="Guldener U."/>
            <person name="Henrissat B."/>
            <person name="Howlett B.J."/>
            <person name="Kodira C."/>
            <person name="Kretschmer M."/>
            <person name="Lappartient A."/>
            <person name="Leroch M."/>
            <person name="Levis C."/>
            <person name="Mauceli E."/>
            <person name="Neuveglise C."/>
            <person name="Oeser B."/>
            <person name="Pearson M."/>
            <person name="Poulain J."/>
            <person name="Poussereau N."/>
            <person name="Quesneville H."/>
            <person name="Rascle C."/>
            <person name="Schumacher J."/>
            <person name="Segurens B."/>
            <person name="Sexton A."/>
            <person name="Silva E."/>
            <person name="Sirven C."/>
            <person name="Soanes D.M."/>
            <person name="Talbot N.J."/>
            <person name="Templeton M."/>
            <person name="Yandava C."/>
            <person name="Yarden O."/>
            <person name="Zeng Q."/>
            <person name="Rollins J.A."/>
            <person name="Lebrun M.H."/>
            <person name="Dickman M."/>
        </authorList>
    </citation>
    <scope>NUCLEOTIDE SEQUENCE [LARGE SCALE GENOMIC DNA]</scope>
    <source>
        <strain evidence="2">T4</strain>
    </source>
</reference>
<organism evidence="1 2">
    <name type="scientific">Botryotinia fuckeliana (strain T4)</name>
    <name type="common">Noble rot fungus</name>
    <name type="synonym">Botrytis cinerea</name>
    <dbReference type="NCBI Taxonomy" id="999810"/>
    <lineage>
        <taxon>Eukaryota</taxon>
        <taxon>Fungi</taxon>
        <taxon>Dikarya</taxon>
        <taxon>Ascomycota</taxon>
        <taxon>Pezizomycotina</taxon>
        <taxon>Leotiomycetes</taxon>
        <taxon>Helotiales</taxon>
        <taxon>Sclerotiniaceae</taxon>
        <taxon>Botrytis</taxon>
    </lineage>
</organism>
<dbReference type="InParanoid" id="G2Y4D9"/>
<sequence>MSINDNDNDTLKFELHRYSRQPTSSLSVCQSGLLDPQRLLVISTAEKCKIDAGDQEDAKGLSAIESL</sequence>
<dbReference type="Proteomes" id="UP000008177">
    <property type="component" value="Unplaced contigs"/>
</dbReference>